<accession>A0AAE0CP52</accession>
<evidence type="ECO:0000313" key="2">
    <source>
        <dbReference type="EMBL" id="KAK2658269.1"/>
    </source>
</evidence>
<dbReference type="InterPro" id="IPR000477">
    <property type="entry name" value="RT_dom"/>
</dbReference>
<proteinExistence type="predicted"/>
<feature type="domain" description="Reverse transcriptase" evidence="1">
    <location>
        <begin position="23"/>
        <end position="118"/>
    </location>
</feature>
<dbReference type="Proteomes" id="UP001280121">
    <property type="component" value="Unassembled WGS sequence"/>
</dbReference>
<dbReference type="AlphaFoldDB" id="A0AAE0CP52"/>
<dbReference type="SUPFAM" id="SSF56672">
    <property type="entry name" value="DNA/RNA polymerases"/>
    <property type="match status" value="1"/>
</dbReference>
<sequence length="249" mass="29099">MVVKDLNRTFIGLIPIVNNVESMKDFKPISLVNSMYKILAKVLANRLRKVLSLVIRESQTAFVKNRQIIDIFMIADEIIHKWKKESEGGLVVKLDFEKAYDSVDHRFLDSVMEGIGFRFTNDTIIFLKPMMDFLLNAKRVLHCFELVSRYGLWGLEGWFNAAVNDWLYGWMGFCPLIKTEMVWGSLFSAIIWTIWEARNRLIFEDLCIETSKVKLKKIVDGSLLWVPPLSSIYGWLYERQNRACWKRGC</sequence>
<keyword evidence="3" id="KW-1185">Reference proteome</keyword>
<dbReference type="Pfam" id="PF00078">
    <property type="entry name" value="RVT_1"/>
    <property type="match status" value="1"/>
</dbReference>
<organism evidence="2 3">
    <name type="scientific">Dipteronia dyeriana</name>
    <dbReference type="NCBI Taxonomy" id="168575"/>
    <lineage>
        <taxon>Eukaryota</taxon>
        <taxon>Viridiplantae</taxon>
        <taxon>Streptophyta</taxon>
        <taxon>Embryophyta</taxon>
        <taxon>Tracheophyta</taxon>
        <taxon>Spermatophyta</taxon>
        <taxon>Magnoliopsida</taxon>
        <taxon>eudicotyledons</taxon>
        <taxon>Gunneridae</taxon>
        <taxon>Pentapetalae</taxon>
        <taxon>rosids</taxon>
        <taxon>malvids</taxon>
        <taxon>Sapindales</taxon>
        <taxon>Sapindaceae</taxon>
        <taxon>Hippocastanoideae</taxon>
        <taxon>Acereae</taxon>
        <taxon>Dipteronia</taxon>
    </lineage>
</organism>
<evidence type="ECO:0000259" key="1">
    <source>
        <dbReference type="Pfam" id="PF00078"/>
    </source>
</evidence>
<dbReference type="CDD" id="cd01650">
    <property type="entry name" value="RT_nLTR_like"/>
    <property type="match status" value="1"/>
</dbReference>
<reference evidence="2" key="1">
    <citation type="journal article" date="2023" name="Plant J.">
        <title>Genome sequences and population genomics provide insights into the demographic history, inbreeding, and mutation load of two 'living fossil' tree species of Dipteronia.</title>
        <authorList>
            <person name="Feng Y."/>
            <person name="Comes H.P."/>
            <person name="Chen J."/>
            <person name="Zhu S."/>
            <person name="Lu R."/>
            <person name="Zhang X."/>
            <person name="Li P."/>
            <person name="Qiu J."/>
            <person name="Olsen K.M."/>
            <person name="Qiu Y."/>
        </authorList>
    </citation>
    <scope>NUCLEOTIDE SEQUENCE</scope>
    <source>
        <strain evidence="2">KIB01</strain>
    </source>
</reference>
<comment type="caution">
    <text evidence="2">The sequence shown here is derived from an EMBL/GenBank/DDBJ whole genome shotgun (WGS) entry which is preliminary data.</text>
</comment>
<evidence type="ECO:0000313" key="3">
    <source>
        <dbReference type="Proteomes" id="UP001280121"/>
    </source>
</evidence>
<gene>
    <name evidence="2" type="ORF">Ddye_004802</name>
</gene>
<dbReference type="PANTHER" id="PTHR31635:SF196">
    <property type="entry name" value="REVERSE TRANSCRIPTASE DOMAIN-CONTAINING PROTEIN-RELATED"/>
    <property type="match status" value="1"/>
</dbReference>
<protein>
    <recommendedName>
        <fullName evidence="1">Reverse transcriptase domain-containing protein</fullName>
    </recommendedName>
</protein>
<name>A0AAE0CP52_9ROSI</name>
<dbReference type="PANTHER" id="PTHR31635">
    <property type="entry name" value="REVERSE TRANSCRIPTASE DOMAIN-CONTAINING PROTEIN-RELATED"/>
    <property type="match status" value="1"/>
</dbReference>
<dbReference type="EMBL" id="JANJYI010000002">
    <property type="protein sequence ID" value="KAK2658269.1"/>
    <property type="molecule type" value="Genomic_DNA"/>
</dbReference>
<dbReference type="InterPro" id="IPR043502">
    <property type="entry name" value="DNA/RNA_pol_sf"/>
</dbReference>